<name>A0A2T2P9M2_CORCC</name>
<dbReference type="Pfam" id="PF06314">
    <property type="entry name" value="ADC"/>
    <property type="match status" value="1"/>
</dbReference>
<evidence type="ECO:0000256" key="5">
    <source>
        <dbReference type="ARBA" id="ARBA00023033"/>
    </source>
</evidence>
<dbReference type="SUPFAM" id="SSF51905">
    <property type="entry name" value="FAD/NAD(P)-binding domain"/>
    <property type="match status" value="1"/>
</dbReference>
<dbReference type="PRINTS" id="PR00420">
    <property type="entry name" value="RNGMNOXGNASE"/>
</dbReference>
<dbReference type="STRING" id="1448308.A0A2T2P9M2"/>
<dbReference type="GO" id="GO:0016829">
    <property type="term" value="F:lyase activity"/>
    <property type="evidence" value="ECO:0007669"/>
    <property type="project" value="InterPro"/>
</dbReference>
<protein>
    <submittedName>
        <fullName evidence="7">FAD/NAD(P)-binding domain-containing protein</fullName>
    </submittedName>
</protein>
<keyword evidence="3" id="KW-0274">FAD</keyword>
<evidence type="ECO:0000256" key="3">
    <source>
        <dbReference type="ARBA" id="ARBA00022827"/>
    </source>
</evidence>
<dbReference type="InterPro" id="IPR023375">
    <property type="entry name" value="ADC_dom_sf"/>
</dbReference>
<evidence type="ECO:0000313" key="7">
    <source>
        <dbReference type="EMBL" id="PSN74359.1"/>
    </source>
</evidence>
<evidence type="ECO:0000259" key="6">
    <source>
        <dbReference type="Pfam" id="PF01494"/>
    </source>
</evidence>
<dbReference type="PANTHER" id="PTHR13789:SF261">
    <property type="entry name" value="HYDROXYLASE, PUTATIVE (AFU_ORTHOLOGUE AFUA_7G00590)-RELATED"/>
    <property type="match status" value="1"/>
</dbReference>
<dbReference type="InterPro" id="IPR050493">
    <property type="entry name" value="FAD-dep_Monooxygenase_BioMet"/>
</dbReference>
<feature type="domain" description="FAD-binding" evidence="6">
    <location>
        <begin position="10"/>
        <end position="366"/>
    </location>
</feature>
<keyword evidence="2" id="KW-0285">Flavoprotein</keyword>
<proteinExistence type="inferred from homology"/>
<accession>A0A2T2P9M2</accession>
<dbReference type="OrthoDB" id="1047367at2759"/>
<dbReference type="GO" id="GO:0071949">
    <property type="term" value="F:FAD binding"/>
    <property type="evidence" value="ECO:0007669"/>
    <property type="project" value="InterPro"/>
</dbReference>
<dbReference type="InterPro" id="IPR010451">
    <property type="entry name" value="Acetoacetate_decarboxylase"/>
</dbReference>
<evidence type="ECO:0000256" key="1">
    <source>
        <dbReference type="ARBA" id="ARBA00007992"/>
    </source>
</evidence>
<evidence type="ECO:0000313" key="8">
    <source>
        <dbReference type="Proteomes" id="UP000240883"/>
    </source>
</evidence>
<organism evidence="7 8">
    <name type="scientific">Corynespora cassiicola Philippines</name>
    <dbReference type="NCBI Taxonomy" id="1448308"/>
    <lineage>
        <taxon>Eukaryota</taxon>
        <taxon>Fungi</taxon>
        <taxon>Dikarya</taxon>
        <taxon>Ascomycota</taxon>
        <taxon>Pezizomycotina</taxon>
        <taxon>Dothideomycetes</taxon>
        <taxon>Pleosporomycetidae</taxon>
        <taxon>Pleosporales</taxon>
        <taxon>Corynesporascaceae</taxon>
        <taxon>Corynespora</taxon>
    </lineage>
</organism>
<evidence type="ECO:0000256" key="4">
    <source>
        <dbReference type="ARBA" id="ARBA00023002"/>
    </source>
</evidence>
<dbReference type="Pfam" id="PF01494">
    <property type="entry name" value="FAD_binding_3"/>
    <property type="match status" value="1"/>
</dbReference>
<sequence>MSEEHVRPLNVIIAGAGIGGLSAAIFLRQQGHHVTLLEQSRFANELGAAVHLAPNANGLLRRMGLDAQSIGSVEIFGMSQYKPDGSVVFNINLTEKNKRWQHPWLLAHRVSLHNELKQMATTEKGKGKPAVLKTRSRVQDCTTDGVVTLASGEKLEADLIVGADGVHSRTRYGLPGSQGIKTFGSGKSAFRFLLRKEKALSDPETAKYVKDGHMSMIFGRDRRVIIYSTSDNEILNFNCIHPSSESEADVGAPGDWQQTAKMDKLLQVYKDFDPALVKLLAMAEEETLKVWELLDMDQLPTWTEGRLVCIGDAAHPFTPHQGQGAGQAIEDAASLAAVLPSGVPASEIADRLKIYEKCRYERASKIQEYSRMAGRDLGSGPPLDINEYTGYNFGHDEWDYSSQKLREWEWSRKKGTYWRSPISFGPMPGPRQDSVGNLRDGSHSTFRTASIRFQSSRTVLQNLLPTTAFKFADDATVVEASFSVTTLDNLDWLGGKGYSHFGLYIHGIQYKDQSGNTVQGTYLPVLFENLSDPIVSGREELGMPKVYCDMEIVNQEKSWKMGAGWLGSMFCEMSLEDLQEPLINGAIEQQPSKESKDEGLLWYKYIPKTGALGSKERGEADVAHPVFLRYAEEAKSVDRKVERSITASNASIKFDGLDWKRLPTLHHIVERLADIPVYSIVEAKVVEGQGVSDVRAAGRV</sequence>
<dbReference type="InterPro" id="IPR036188">
    <property type="entry name" value="FAD/NAD-bd_sf"/>
</dbReference>
<dbReference type="GO" id="GO:0004497">
    <property type="term" value="F:monooxygenase activity"/>
    <property type="evidence" value="ECO:0007669"/>
    <property type="project" value="UniProtKB-KW"/>
</dbReference>
<keyword evidence="8" id="KW-1185">Reference proteome</keyword>
<dbReference type="EMBL" id="KZ678128">
    <property type="protein sequence ID" value="PSN74359.1"/>
    <property type="molecule type" value="Genomic_DNA"/>
</dbReference>
<keyword evidence="5" id="KW-0503">Monooxygenase</keyword>
<gene>
    <name evidence="7" type="ORF">BS50DRAFT_642650</name>
</gene>
<dbReference type="InterPro" id="IPR002938">
    <property type="entry name" value="FAD-bd"/>
</dbReference>
<comment type="similarity">
    <text evidence="1">Belongs to the paxM FAD-dependent monooxygenase family.</text>
</comment>
<dbReference type="Gene3D" id="3.50.50.60">
    <property type="entry name" value="FAD/NAD(P)-binding domain"/>
    <property type="match status" value="1"/>
</dbReference>
<dbReference type="SUPFAM" id="SSF160104">
    <property type="entry name" value="Acetoacetate decarboxylase-like"/>
    <property type="match status" value="1"/>
</dbReference>
<evidence type="ECO:0000256" key="2">
    <source>
        <dbReference type="ARBA" id="ARBA00022630"/>
    </source>
</evidence>
<dbReference type="Proteomes" id="UP000240883">
    <property type="component" value="Unassembled WGS sequence"/>
</dbReference>
<dbReference type="SUPFAM" id="SSF54373">
    <property type="entry name" value="FAD-linked reductases, C-terminal domain"/>
    <property type="match status" value="1"/>
</dbReference>
<dbReference type="PANTHER" id="PTHR13789">
    <property type="entry name" value="MONOOXYGENASE"/>
    <property type="match status" value="1"/>
</dbReference>
<dbReference type="AlphaFoldDB" id="A0A2T2P9M2"/>
<reference evidence="7 8" key="1">
    <citation type="journal article" date="2018" name="Front. Microbiol.">
        <title>Genome-Wide Analysis of Corynespora cassiicola Leaf Fall Disease Putative Effectors.</title>
        <authorList>
            <person name="Lopez D."/>
            <person name="Ribeiro S."/>
            <person name="Label P."/>
            <person name="Fumanal B."/>
            <person name="Venisse J.S."/>
            <person name="Kohler A."/>
            <person name="de Oliveira R.R."/>
            <person name="Labutti K."/>
            <person name="Lipzen A."/>
            <person name="Lail K."/>
            <person name="Bauer D."/>
            <person name="Ohm R.A."/>
            <person name="Barry K.W."/>
            <person name="Spatafora J."/>
            <person name="Grigoriev I.V."/>
            <person name="Martin F.M."/>
            <person name="Pujade-Renaud V."/>
        </authorList>
    </citation>
    <scope>NUCLEOTIDE SEQUENCE [LARGE SCALE GENOMIC DNA]</scope>
    <source>
        <strain evidence="7 8">Philippines</strain>
    </source>
</reference>
<dbReference type="Gene3D" id="2.40.400.10">
    <property type="entry name" value="Acetoacetate decarboxylase-like"/>
    <property type="match status" value="1"/>
</dbReference>
<keyword evidence="4" id="KW-0560">Oxidoreductase</keyword>